<reference evidence="1 2" key="1">
    <citation type="journal article" date="2017" name="ISME J.">
        <title>Energy and carbon metabolisms in a deep terrestrial subsurface fluid microbial community.</title>
        <authorList>
            <person name="Momper L."/>
            <person name="Jungbluth S.P."/>
            <person name="Lee M.D."/>
            <person name="Amend J.P."/>
        </authorList>
    </citation>
    <scope>NUCLEOTIDE SEQUENCE [LARGE SCALE GENOMIC DNA]</scope>
    <source>
        <strain evidence="1">SURF_26</strain>
    </source>
</reference>
<proteinExistence type="predicted"/>
<protein>
    <recommendedName>
        <fullName evidence="3">Exopolyphosphatase</fullName>
    </recommendedName>
</protein>
<dbReference type="EMBL" id="QZJZ01000083">
    <property type="protein sequence ID" value="RJP57284.1"/>
    <property type="molecule type" value="Genomic_DNA"/>
</dbReference>
<dbReference type="Proteomes" id="UP000266426">
    <property type="component" value="Unassembled WGS sequence"/>
</dbReference>
<evidence type="ECO:0000313" key="1">
    <source>
        <dbReference type="EMBL" id="RJP57284.1"/>
    </source>
</evidence>
<gene>
    <name evidence="1" type="ORF">C4541_10515</name>
</gene>
<evidence type="ECO:0000313" key="2">
    <source>
        <dbReference type="Proteomes" id="UP000266426"/>
    </source>
</evidence>
<comment type="caution">
    <text evidence="1">The sequence shown here is derived from an EMBL/GenBank/DDBJ whole genome shotgun (WGS) entry which is preliminary data.</text>
</comment>
<accession>A0A3A4QTY5</accession>
<organism evidence="1 2">
    <name type="scientific">Candidatus Auribacter fodinae</name>
    <dbReference type="NCBI Taxonomy" id="2093366"/>
    <lineage>
        <taxon>Bacteria</taxon>
        <taxon>Pseudomonadati</taxon>
        <taxon>Candidatus Auribacterota</taxon>
        <taxon>Candidatus Auribacteria</taxon>
        <taxon>Candidatus Auribacterales</taxon>
        <taxon>Candidatus Auribacteraceae</taxon>
        <taxon>Candidatus Auribacter</taxon>
    </lineage>
</organism>
<sequence length="329" mass="37055">MYNRIVTHNDFDGIVSAALCSLHYGVNDLFFCSPTDIPHKRFPVSNSDILCDLPYSSSCGLWFDHHIGNKEELEYRGIALDSISGKFNLSPSCARVIYDYLSDNSTFPDFMGDTVAETDIVDGFLYSSPEEWRNPTPGRIINSSLMTAFSSQQDETAYMRRLAQAIRSAPLPDIAQNEWVKVRFNQYLEEEATMLKIIEQSHYFLPQDKNREIPVIDLTEFKRQPSVVRALVFSLCPSARAVVMVSNQVQKGIKTTNLNFSISLGFHYFNKKHGKDVGAIMDELGLGDGHTGAAGGRLSCSSKPDMVKKKQQTLNDIFNLWVKQPDIMN</sequence>
<name>A0A3A4QTY5_9BACT</name>
<evidence type="ECO:0008006" key="3">
    <source>
        <dbReference type="Google" id="ProtNLM"/>
    </source>
</evidence>
<dbReference type="AlphaFoldDB" id="A0A3A4QTY5"/>